<sequence>MSSTVILTHDERTPSLLRIRATFNHCTASSSVGQVVVDCSEFPVAPFAKDSENSLLGELTCVVVELLGG</sequence>
<evidence type="ECO:0000313" key="1">
    <source>
        <dbReference type="EMBL" id="KAE8968409.1"/>
    </source>
</evidence>
<proteinExistence type="predicted"/>
<comment type="caution">
    <text evidence="1">The sequence shown here is derived from an EMBL/GenBank/DDBJ whole genome shotgun (WGS) entry which is preliminary data.</text>
</comment>
<evidence type="ECO:0000313" key="2">
    <source>
        <dbReference type="Proteomes" id="UP000435112"/>
    </source>
</evidence>
<reference evidence="1 2" key="1">
    <citation type="submission" date="2018-09" db="EMBL/GenBank/DDBJ databases">
        <title>Genomic investigation of the strawberry pathogen Phytophthora fragariae indicates pathogenicity is determined by transcriptional variation in three key races.</title>
        <authorList>
            <person name="Adams T.M."/>
            <person name="Armitage A.D."/>
            <person name="Sobczyk M.K."/>
            <person name="Bates H.J."/>
            <person name="Dunwell J.M."/>
            <person name="Nellist C.F."/>
            <person name="Harrison R.J."/>
        </authorList>
    </citation>
    <scope>NUCLEOTIDE SEQUENCE [LARGE SCALE GENOMIC DNA]</scope>
    <source>
        <strain evidence="1 2">SCRP324</strain>
    </source>
</reference>
<dbReference type="AlphaFoldDB" id="A0A6A3HEM3"/>
<organism evidence="1 2">
    <name type="scientific">Phytophthora rubi</name>
    <dbReference type="NCBI Taxonomy" id="129364"/>
    <lineage>
        <taxon>Eukaryota</taxon>
        <taxon>Sar</taxon>
        <taxon>Stramenopiles</taxon>
        <taxon>Oomycota</taxon>
        <taxon>Peronosporomycetes</taxon>
        <taxon>Peronosporales</taxon>
        <taxon>Peronosporaceae</taxon>
        <taxon>Phytophthora</taxon>
    </lineage>
</organism>
<dbReference type="Proteomes" id="UP000435112">
    <property type="component" value="Unassembled WGS sequence"/>
</dbReference>
<accession>A0A6A3HEM3</accession>
<dbReference type="EMBL" id="QXFU01004510">
    <property type="protein sequence ID" value="KAE8968409.1"/>
    <property type="molecule type" value="Genomic_DNA"/>
</dbReference>
<protein>
    <submittedName>
        <fullName evidence="1">Uncharacterized protein</fullName>
    </submittedName>
</protein>
<name>A0A6A3HEM3_9STRA</name>
<gene>
    <name evidence="1" type="ORF">PR002_g27763</name>
</gene>